<dbReference type="InterPro" id="IPR003313">
    <property type="entry name" value="AraC-bd"/>
</dbReference>
<dbReference type="OrthoDB" id="636258at2"/>
<evidence type="ECO:0000259" key="4">
    <source>
        <dbReference type="PROSITE" id="PS01124"/>
    </source>
</evidence>
<reference evidence="5 6" key="1">
    <citation type="submission" date="2018-07" db="EMBL/GenBank/DDBJ databases">
        <title>Chitinophaga K2CV101002-2 sp. nov., isolated from a monsoon evergreen broad-leaved forest soil.</title>
        <authorList>
            <person name="Lv Y."/>
        </authorList>
    </citation>
    <scope>NUCLEOTIDE SEQUENCE [LARGE SCALE GENOMIC DNA]</scope>
    <source>
        <strain evidence="5 6">GDMCC 1.1288</strain>
    </source>
</reference>
<evidence type="ECO:0000313" key="6">
    <source>
        <dbReference type="Proteomes" id="UP000260644"/>
    </source>
</evidence>
<dbReference type="SUPFAM" id="SSF51215">
    <property type="entry name" value="Regulatory protein AraC"/>
    <property type="match status" value="1"/>
</dbReference>
<comment type="caution">
    <text evidence="5">The sequence shown here is derived from an EMBL/GenBank/DDBJ whole genome shotgun (WGS) entry which is preliminary data.</text>
</comment>
<feature type="domain" description="HTH araC/xylS-type" evidence="4">
    <location>
        <begin position="175"/>
        <end position="275"/>
    </location>
</feature>
<dbReference type="Gene3D" id="2.60.120.10">
    <property type="entry name" value="Jelly Rolls"/>
    <property type="match status" value="1"/>
</dbReference>
<dbReference type="Gene3D" id="1.10.10.60">
    <property type="entry name" value="Homeodomain-like"/>
    <property type="match status" value="2"/>
</dbReference>
<sequence>MIAENLYQPFEIEYRECSECPIDPHKHNFFEIVYIVEGNGIQCVNKNQLPYAPGKLFLVMPQDCHSFEVRESTKFFFIRFNNIYLKNQSKDWVQQLEFIFQNTNHQPGCILKNKNDKPLVKALVEALIRELVNQQPYHQAIAQQIVNTILMIIARNTLMDLPATHPLHGKQDTSMDILHYIHENIYSPDKLRAEQISAHFNISPSYLSEYFKRKNGDSLQQYITQYKLKLVETRLQYSTMRVGEIADELGFTDESHLNRIFKKYKGINPSAYRKGTISA</sequence>
<evidence type="ECO:0000256" key="1">
    <source>
        <dbReference type="ARBA" id="ARBA00023015"/>
    </source>
</evidence>
<name>A0A3E1YCD7_9BACT</name>
<dbReference type="InterPro" id="IPR014710">
    <property type="entry name" value="RmlC-like_jellyroll"/>
</dbReference>
<dbReference type="InterPro" id="IPR009057">
    <property type="entry name" value="Homeodomain-like_sf"/>
</dbReference>
<keyword evidence="6" id="KW-1185">Reference proteome</keyword>
<dbReference type="SUPFAM" id="SSF46689">
    <property type="entry name" value="Homeodomain-like"/>
    <property type="match status" value="1"/>
</dbReference>
<dbReference type="Pfam" id="PF12833">
    <property type="entry name" value="HTH_18"/>
    <property type="match status" value="1"/>
</dbReference>
<organism evidence="5 6">
    <name type="scientific">Chitinophaga silvatica</name>
    <dbReference type="NCBI Taxonomy" id="2282649"/>
    <lineage>
        <taxon>Bacteria</taxon>
        <taxon>Pseudomonadati</taxon>
        <taxon>Bacteroidota</taxon>
        <taxon>Chitinophagia</taxon>
        <taxon>Chitinophagales</taxon>
        <taxon>Chitinophagaceae</taxon>
        <taxon>Chitinophaga</taxon>
    </lineage>
</organism>
<dbReference type="PROSITE" id="PS01124">
    <property type="entry name" value="HTH_ARAC_FAMILY_2"/>
    <property type="match status" value="1"/>
</dbReference>
<dbReference type="GO" id="GO:0043565">
    <property type="term" value="F:sequence-specific DNA binding"/>
    <property type="evidence" value="ECO:0007669"/>
    <property type="project" value="InterPro"/>
</dbReference>
<keyword evidence="1" id="KW-0805">Transcription regulation</keyword>
<dbReference type="InterPro" id="IPR018060">
    <property type="entry name" value="HTH_AraC"/>
</dbReference>
<dbReference type="PANTHER" id="PTHR43280">
    <property type="entry name" value="ARAC-FAMILY TRANSCRIPTIONAL REGULATOR"/>
    <property type="match status" value="1"/>
</dbReference>
<accession>A0A3E1YCD7</accession>
<dbReference type="EMBL" id="QPMM01000003">
    <property type="protein sequence ID" value="RFS23900.1"/>
    <property type="molecule type" value="Genomic_DNA"/>
</dbReference>
<dbReference type="Proteomes" id="UP000260644">
    <property type="component" value="Unassembled WGS sequence"/>
</dbReference>
<dbReference type="Pfam" id="PF02311">
    <property type="entry name" value="AraC_binding"/>
    <property type="match status" value="1"/>
</dbReference>
<keyword evidence="3" id="KW-0804">Transcription</keyword>
<proteinExistence type="predicted"/>
<evidence type="ECO:0000313" key="5">
    <source>
        <dbReference type="EMBL" id="RFS23900.1"/>
    </source>
</evidence>
<dbReference type="SMART" id="SM00342">
    <property type="entry name" value="HTH_ARAC"/>
    <property type="match status" value="1"/>
</dbReference>
<dbReference type="AlphaFoldDB" id="A0A3E1YCD7"/>
<protein>
    <submittedName>
        <fullName evidence="5">AraC family transcriptional regulator</fullName>
    </submittedName>
</protein>
<gene>
    <name evidence="5" type="ORF">DVR12_08410</name>
</gene>
<dbReference type="RefSeq" id="WP_116975226.1">
    <property type="nucleotide sequence ID" value="NZ_QPMM01000003.1"/>
</dbReference>
<dbReference type="InterPro" id="IPR018062">
    <property type="entry name" value="HTH_AraC-typ_CS"/>
</dbReference>
<dbReference type="GO" id="GO:0003700">
    <property type="term" value="F:DNA-binding transcription factor activity"/>
    <property type="evidence" value="ECO:0007669"/>
    <property type="project" value="InterPro"/>
</dbReference>
<keyword evidence="2" id="KW-0238">DNA-binding</keyword>
<dbReference type="PANTHER" id="PTHR43280:SF2">
    <property type="entry name" value="HTH-TYPE TRANSCRIPTIONAL REGULATOR EXSA"/>
    <property type="match status" value="1"/>
</dbReference>
<evidence type="ECO:0000256" key="2">
    <source>
        <dbReference type="ARBA" id="ARBA00023125"/>
    </source>
</evidence>
<evidence type="ECO:0000256" key="3">
    <source>
        <dbReference type="ARBA" id="ARBA00023163"/>
    </source>
</evidence>
<dbReference type="InterPro" id="IPR037923">
    <property type="entry name" value="HTH-like"/>
</dbReference>
<dbReference type="PROSITE" id="PS00041">
    <property type="entry name" value="HTH_ARAC_FAMILY_1"/>
    <property type="match status" value="1"/>
</dbReference>